<dbReference type="STRING" id="1196353.SAMN05444921_13411"/>
<sequence length="1150" mass="122404">MSAQSASALAAETGEPVEVVSERSEYTRTEANPDGTFTLTQSTTPQRVKADDGSWRDVDVTLERRPDGTVGPKAAVVDLSFSGDGTGKDMIRLAAPQGSVTLGWPDQLPQPTLEGPTATYPEVFKGVDLQLTATAEGYREVLVVKTAEAAANPELNEVALTARGDGLTVAPGAGGGLRAIDEDGNTVFKGPAGLMWDSAGDADETGARTQLMRNTSSANTGEPAASEASEAAAPDKGDVSAVLPVHVSDGEIAVKPDLDVLRGEGTVYPVYIDPSMGLGVSERTVLSSDGDTFYDFSGDLGVGRCYRVGPYYCDADHTNRMYFEFSPSKLVGKYVIDATFRAYETWSFSCSAHWVDLWRTNNISSATRWPGPAQLDLMGDRQVSAGRGDHCSPEQPDKWIEFNDSASETDENLTKTVRSFADGNFSRLTLMLRAKDEGNADAWKRFKENAELKVVYVIKPGLVSNDGVIPGNGTVERCSTSDATPIIATRSDPMLQARAQTAVQPANDEERGSLRVHYWVERKLPGGTWTADPPVQFNVPSTGYIVDDALAKQRLANGVDGALYRVRSLVQTFWTYEGVTTAISSGYKRWCYFKIDATAPKEPQITSNGPYTQCTADLCESKGGPGEQGSFTIKPNTADKDISSYRWRLLTQSADDTTIESELAADGSVTIKPVPTTAGTQVLIVEAVDVVNSLPRTGTPAEFHFKVKPGANAVGRWHFGEATGTKAADTATEGPTRHEITLHQQAGTAATWSERGRRGIGDHSLRLNEDVTDPAKHIGYASTAEPPLNTKDSFTVSAWVLLKDGAKTRVVASAPGTSTSAAFNLFYSASTKKWVFNKAVADSSTPAYVSALADVPNPPLNVWTHLTGVFDTKNDTDKSNDTIQLLVNGRPQGTPITLATANPAYTPWTSAAGMTVGASKAGEYFLGGIDELVVWQRALSEDEVRLENRLQDADAAPAAELVAYWDASDAAGGKIPGRTPYAPAMNIQGSGATADPAQGEVRLNGTSGYLSTTGPVIDETGSFTVTAGVRLDGAKFAALPVGAKAHVFGQATPDGKESSWALWVEKVADDGFLWHFSRTATDAVGTVVATASVPSMESAAMDVPVQVTVMPISNFPHCCSSPQLVHEVNQLRKVGSGKQKDSPIAGSMSP</sequence>
<feature type="region of interest" description="Disordered" evidence="3">
    <location>
        <begin position="1"/>
        <end position="54"/>
    </location>
</feature>
<evidence type="ECO:0000256" key="2">
    <source>
        <dbReference type="ARBA" id="ARBA00023157"/>
    </source>
</evidence>
<dbReference type="SUPFAM" id="SSF49899">
    <property type="entry name" value="Concanavalin A-like lectins/glucanases"/>
    <property type="match status" value="1"/>
</dbReference>
<dbReference type="InterPro" id="IPR042837">
    <property type="entry name" value="PTX3"/>
</dbReference>
<name>A0A1H0DIF2_9ACTN</name>
<keyword evidence="6" id="KW-1185">Reference proteome</keyword>
<proteinExistence type="predicted"/>
<dbReference type="Gene3D" id="2.60.120.200">
    <property type="match status" value="1"/>
</dbReference>
<reference evidence="6" key="1">
    <citation type="submission" date="2016-10" db="EMBL/GenBank/DDBJ databases">
        <authorList>
            <person name="Varghese N."/>
            <person name="Submissions S."/>
        </authorList>
    </citation>
    <scope>NUCLEOTIDE SEQUENCE [LARGE SCALE GENOMIC DNA]</scope>
    <source>
        <strain evidence="6">CGMCC 4.7042</strain>
    </source>
</reference>
<dbReference type="EMBL" id="FNHI01000034">
    <property type="protein sequence ID" value="SDN69786.1"/>
    <property type="molecule type" value="Genomic_DNA"/>
</dbReference>
<protein>
    <submittedName>
        <fullName evidence="5">Concanavalin A-like lectin/glucanases superfamily protein</fullName>
    </submittedName>
</protein>
<evidence type="ECO:0000259" key="4">
    <source>
        <dbReference type="SMART" id="SM00560"/>
    </source>
</evidence>
<dbReference type="Proteomes" id="UP000199063">
    <property type="component" value="Unassembled WGS sequence"/>
</dbReference>
<keyword evidence="2" id="KW-1015">Disulfide bond</keyword>
<evidence type="ECO:0000256" key="3">
    <source>
        <dbReference type="SAM" id="MobiDB-lite"/>
    </source>
</evidence>
<evidence type="ECO:0000256" key="1">
    <source>
        <dbReference type="ARBA" id="ARBA00022729"/>
    </source>
</evidence>
<evidence type="ECO:0000313" key="5">
    <source>
        <dbReference type="EMBL" id="SDN69786.1"/>
    </source>
</evidence>
<keyword evidence="1" id="KW-0732">Signal</keyword>
<dbReference type="GO" id="GO:0006955">
    <property type="term" value="P:immune response"/>
    <property type="evidence" value="ECO:0007669"/>
    <property type="project" value="InterPro"/>
</dbReference>
<dbReference type="InterPro" id="IPR013320">
    <property type="entry name" value="ConA-like_dom_sf"/>
</dbReference>
<feature type="region of interest" description="Disordered" evidence="3">
    <location>
        <begin position="215"/>
        <end position="236"/>
    </location>
</feature>
<feature type="compositionally biased region" description="Low complexity" evidence="3">
    <location>
        <begin position="222"/>
        <end position="232"/>
    </location>
</feature>
<gene>
    <name evidence="5" type="ORF">SAMN05444921_13411</name>
</gene>
<dbReference type="Pfam" id="PF13385">
    <property type="entry name" value="Laminin_G_3"/>
    <property type="match status" value="1"/>
</dbReference>
<feature type="compositionally biased region" description="Polar residues" evidence="3">
    <location>
        <begin position="35"/>
        <end position="46"/>
    </location>
</feature>
<feature type="domain" description="LamG-like jellyroll fold" evidence="4">
    <location>
        <begin position="792"/>
        <end position="942"/>
    </location>
</feature>
<organism evidence="5 6">
    <name type="scientific">Streptomyces wuyuanensis</name>
    <dbReference type="NCBI Taxonomy" id="1196353"/>
    <lineage>
        <taxon>Bacteria</taxon>
        <taxon>Bacillati</taxon>
        <taxon>Actinomycetota</taxon>
        <taxon>Actinomycetes</taxon>
        <taxon>Kitasatosporales</taxon>
        <taxon>Streptomycetaceae</taxon>
        <taxon>Streptomyces</taxon>
    </lineage>
</organism>
<keyword evidence="5" id="KW-0430">Lectin</keyword>
<evidence type="ECO:0000313" key="6">
    <source>
        <dbReference type="Proteomes" id="UP000199063"/>
    </source>
</evidence>
<dbReference type="PANTHER" id="PTHR46943:SF1">
    <property type="entry name" value="PENTRAXIN-RELATED PROTEIN PTX3"/>
    <property type="match status" value="1"/>
</dbReference>
<dbReference type="SMART" id="SM00560">
    <property type="entry name" value="LamGL"/>
    <property type="match status" value="1"/>
</dbReference>
<accession>A0A1H0DIF2</accession>
<dbReference type="InterPro" id="IPR006558">
    <property type="entry name" value="LamG-like"/>
</dbReference>
<dbReference type="PANTHER" id="PTHR46943">
    <property type="entry name" value="PENTRAXIN-RELATED PROTEIN PTX3"/>
    <property type="match status" value="1"/>
</dbReference>
<dbReference type="GO" id="GO:0030246">
    <property type="term" value="F:carbohydrate binding"/>
    <property type="evidence" value="ECO:0007669"/>
    <property type="project" value="UniProtKB-KW"/>
</dbReference>
<dbReference type="AlphaFoldDB" id="A0A1H0DIF2"/>